<reference evidence="9 10" key="1">
    <citation type="submission" date="2020-03" db="EMBL/GenBank/DDBJ databases">
        <title>Genomic Encyclopedia of Type Strains, Phase IV (KMG-IV): sequencing the most valuable type-strain genomes for metagenomic binning, comparative biology and taxonomic classification.</title>
        <authorList>
            <person name="Goeker M."/>
        </authorList>
    </citation>
    <scope>NUCLEOTIDE SEQUENCE [LARGE SCALE GENOMIC DNA]</scope>
    <source>
        <strain evidence="9 10">DSM 19867</strain>
    </source>
</reference>
<comment type="caution">
    <text evidence="9">The sequence shown here is derived from an EMBL/GenBank/DDBJ whole genome shotgun (WGS) entry which is preliminary data.</text>
</comment>
<evidence type="ECO:0000256" key="4">
    <source>
        <dbReference type="ARBA" id="ARBA00013043"/>
    </source>
</evidence>
<dbReference type="AlphaFoldDB" id="A0A846MXL9"/>
<evidence type="ECO:0000256" key="6">
    <source>
        <dbReference type="ARBA" id="ARBA00023239"/>
    </source>
</evidence>
<dbReference type="InterPro" id="IPR043133">
    <property type="entry name" value="GTP-CH-I_C/QueF"/>
</dbReference>
<dbReference type="NCBIfam" id="TIGR00526">
    <property type="entry name" value="folB_dom"/>
    <property type="match status" value="1"/>
</dbReference>
<protein>
    <recommendedName>
        <fullName evidence="4">dihydroneopterin aldolase</fullName>
        <ecNumber evidence="4">4.1.2.25</ecNumber>
    </recommendedName>
    <alternativeName>
        <fullName evidence="7">7,8-dihydroneopterin aldolase</fullName>
    </alternativeName>
</protein>
<keyword evidence="10" id="KW-1185">Reference proteome</keyword>
<evidence type="ECO:0000256" key="2">
    <source>
        <dbReference type="ARBA" id="ARBA00005013"/>
    </source>
</evidence>
<dbReference type="Proteomes" id="UP000570514">
    <property type="component" value="Unassembled WGS sequence"/>
</dbReference>
<dbReference type="Gene3D" id="3.30.1130.10">
    <property type="match status" value="1"/>
</dbReference>
<dbReference type="Pfam" id="PF02152">
    <property type="entry name" value="FolB"/>
    <property type="match status" value="1"/>
</dbReference>
<dbReference type="EMBL" id="JAASRM010000001">
    <property type="protein sequence ID" value="NIK87727.1"/>
    <property type="molecule type" value="Genomic_DNA"/>
</dbReference>
<evidence type="ECO:0000256" key="1">
    <source>
        <dbReference type="ARBA" id="ARBA00001353"/>
    </source>
</evidence>
<feature type="domain" description="Dihydroneopterin aldolase/epimerase" evidence="8">
    <location>
        <begin position="12"/>
        <end position="121"/>
    </location>
</feature>
<name>A0A846MXL9_9PROT</name>
<evidence type="ECO:0000256" key="3">
    <source>
        <dbReference type="ARBA" id="ARBA00005708"/>
    </source>
</evidence>
<dbReference type="PANTHER" id="PTHR42844:SF1">
    <property type="entry name" value="DIHYDRONEOPTERIN ALDOLASE 1-RELATED"/>
    <property type="match status" value="1"/>
</dbReference>
<evidence type="ECO:0000259" key="8">
    <source>
        <dbReference type="SMART" id="SM00905"/>
    </source>
</evidence>
<evidence type="ECO:0000313" key="10">
    <source>
        <dbReference type="Proteomes" id="UP000570514"/>
    </source>
</evidence>
<dbReference type="PANTHER" id="PTHR42844">
    <property type="entry name" value="DIHYDRONEOPTERIN ALDOLASE 1-RELATED"/>
    <property type="match status" value="1"/>
</dbReference>
<organism evidence="9 10">
    <name type="scientific">Rhizomicrobium palustre</name>
    <dbReference type="NCBI Taxonomy" id="189966"/>
    <lineage>
        <taxon>Bacteria</taxon>
        <taxon>Pseudomonadati</taxon>
        <taxon>Pseudomonadota</taxon>
        <taxon>Alphaproteobacteria</taxon>
        <taxon>Micropepsales</taxon>
        <taxon>Micropepsaceae</taxon>
        <taxon>Rhizomicrobium</taxon>
    </lineage>
</organism>
<sequence>MTSPVAGVFRRVFIRNLELQAEIGIFNHEMGKTQAVRLNVDLLVDDTPVLEDKLDYVVDYGAITKKIRTLVAAGHVNLSETLAERVAALCLEDKRVDTVRVMVEKLEALKGAESAGIEIERKRALTKG</sequence>
<dbReference type="GO" id="GO:0004150">
    <property type="term" value="F:dihydroneopterin aldolase activity"/>
    <property type="evidence" value="ECO:0007669"/>
    <property type="project" value="UniProtKB-EC"/>
</dbReference>
<dbReference type="SMART" id="SM00905">
    <property type="entry name" value="FolB"/>
    <property type="match status" value="1"/>
</dbReference>
<keyword evidence="6 9" id="KW-0456">Lyase</keyword>
<dbReference type="EC" id="4.1.2.25" evidence="4"/>
<gene>
    <name evidence="9" type="ORF">FHS83_001045</name>
</gene>
<dbReference type="RefSeq" id="WP_167081585.1">
    <property type="nucleotide sequence ID" value="NZ_BAAADC010000001.1"/>
</dbReference>
<dbReference type="InterPro" id="IPR006156">
    <property type="entry name" value="Dihydroneopterin_aldolase"/>
</dbReference>
<proteinExistence type="inferred from homology"/>
<comment type="similarity">
    <text evidence="3">Belongs to the DHNA family.</text>
</comment>
<dbReference type="GO" id="GO:0046656">
    <property type="term" value="P:folic acid biosynthetic process"/>
    <property type="evidence" value="ECO:0007669"/>
    <property type="project" value="UniProtKB-KW"/>
</dbReference>
<keyword evidence="5" id="KW-0289">Folate biosynthesis</keyword>
<comment type="pathway">
    <text evidence="2">Cofactor biosynthesis; tetrahydrofolate biosynthesis; 2-amino-4-hydroxy-6-hydroxymethyl-7,8-dihydropteridine diphosphate from 7,8-dihydroneopterin triphosphate: step 3/4.</text>
</comment>
<evidence type="ECO:0000256" key="7">
    <source>
        <dbReference type="ARBA" id="ARBA00032903"/>
    </source>
</evidence>
<dbReference type="SUPFAM" id="SSF55620">
    <property type="entry name" value="Tetrahydrobiopterin biosynthesis enzymes-like"/>
    <property type="match status" value="1"/>
</dbReference>
<comment type="catalytic activity">
    <reaction evidence="1">
        <text>7,8-dihydroneopterin = 6-hydroxymethyl-7,8-dihydropterin + glycolaldehyde</text>
        <dbReference type="Rhea" id="RHEA:10540"/>
        <dbReference type="ChEBI" id="CHEBI:17001"/>
        <dbReference type="ChEBI" id="CHEBI:17071"/>
        <dbReference type="ChEBI" id="CHEBI:44841"/>
        <dbReference type="EC" id="4.1.2.25"/>
    </reaction>
</comment>
<accession>A0A846MXL9</accession>
<evidence type="ECO:0000313" key="9">
    <source>
        <dbReference type="EMBL" id="NIK87727.1"/>
    </source>
</evidence>
<evidence type="ECO:0000256" key="5">
    <source>
        <dbReference type="ARBA" id="ARBA00022909"/>
    </source>
</evidence>
<dbReference type="InterPro" id="IPR006157">
    <property type="entry name" value="FolB_dom"/>
</dbReference>
<dbReference type="GO" id="GO:0005737">
    <property type="term" value="C:cytoplasm"/>
    <property type="evidence" value="ECO:0007669"/>
    <property type="project" value="TreeGrafter"/>
</dbReference>